<feature type="domain" description="Alpha-carbonic anhydrase" evidence="8">
    <location>
        <begin position="33"/>
        <end position="295"/>
    </location>
</feature>
<evidence type="ECO:0000256" key="3">
    <source>
        <dbReference type="ARBA" id="ARBA00022723"/>
    </source>
</evidence>
<dbReference type="GO" id="GO:0005886">
    <property type="term" value="C:plasma membrane"/>
    <property type="evidence" value="ECO:0007669"/>
    <property type="project" value="TreeGrafter"/>
</dbReference>
<feature type="chain" id="PRO_5043830759" description="carbonic anhydrase" evidence="7">
    <location>
        <begin position="31"/>
        <end position="332"/>
    </location>
</feature>
<dbReference type="EMBL" id="CAXITT010000796">
    <property type="protein sequence ID" value="CAL1546288.1"/>
    <property type="molecule type" value="Genomic_DNA"/>
</dbReference>
<evidence type="ECO:0000256" key="2">
    <source>
        <dbReference type="ARBA" id="ARBA00012925"/>
    </source>
</evidence>
<dbReference type="Proteomes" id="UP001497497">
    <property type="component" value="Unassembled WGS sequence"/>
</dbReference>
<proteinExistence type="inferred from homology"/>
<dbReference type="GO" id="GO:0004089">
    <property type="term" value="F:carbonate dehydratase activity"/>
    <property type="evidence" value="ECO:0007669"/>
    <property type="project" value="UniProtKB-EC"/>
</dbReference>
<keyword evidence="5" id="KW-0456">Lyase</keyword>
<evidence type="ECO:0000256" key="4">
    <source>
        <dbReference type="ARBA" id="ARBA00022833"/>
    </source>
</evidence>
<organism evidence="9 10">
    <name type="scientific">Lymnaea stagnalis</name>
    <name type="common">Great pond snail</name>
    <name type="synonym">Helix stagnalis</name>
    <dbReference type="NCBI Taxonomy" id="6523"/>
    <lineage>
        <taxon>Eukaryota</taxon>
        <taxon>Metazoa</taxon>
        <taxon>Spiralia</taxon>
        <taxon>Lophotrochozoa</taxon>
        <taxon>Mollusca</taxon>
        <taxon>Gastropoda</taxon>
        <taxon>Heterobranchia</taxon>
        <taxon>Euthyneura</taxon>
        <taxon>Panpulmonata</taxon>
        <taxon>Hygrophila</taxon>
        <taxon>Lymnaeoidea</taxon>
        <taxon>Lymnaeidae</taxon>
        <taxon>Lymnaea</taxon>
    </lineage>
</organism>
<sequence length="332" mass="38188">MTSSQAWKVPVRHVVTLCIGIILWSGSVDADGASWNYNISGYGSPAYWYMNYSNCGGVMQSPIDINTTIVLYDPWLPVFNITEYSKTDNVTMTLTNKGGHTAEVEFSGTPIYLREGGLPDVYKLVQFHFHWGAQDQRGSEHSIDGYHAPMELHLVHQQAHLENDAKFKEHPFAIAVFGFMFKISTEDNPNFEKLLQYFPKISTAGKTMNGTEIETFKVRDLLPSDEKLYFYRYSGSLTTPECYETVIWSLATQYITISERQINVFRSLYNENHDPLVDDFRPIQALNQRSILTNDIKFMVTAASFNSGQQWTFHKMTHFISFILVFYLFMLY</sequence>
<dbReference type="PANTHER" id="PTHR18952:SF265">
    <property type="entry name" value="CARBONIC ANHYDRASE"/>
    <property type="match status" value="1"/>
</dbReference>
<evidence type="ECO:0000313" key="10">
    <source>
        <dbReference type="Proteomes" id="UP001497497"/>
    </source>
</evidence>
<evidence type="ECO:0000256" key="5">
    <source>
        <dbReference type="ARBA" id="ARBA00023239"/>
    </source>
</evidence>
<keyword evidence="4" id="KW-0862">Zinc</keyword>
<feature type="signal peptide" evidence="7">
    <location>
        <begin position="1"/>
        <end position="30"/>
    </location>
</feature>
<comment type="catalytic activity">
    <reaction evidence="6">
        <text>hydrogencarbonate + H(+) = CO2 + H2O</text>
        <dbReference type="Rhea" id="RHEA:10748"/>
        <dbReference type="ChEBI" id="CHEBI:15377"/>
        <dbReference type="ChEBI" id="CHEBI:15378"/>
        <dbReference type="ChEBI" id="CHEBI:16526"/>
        <dbReference type="ChEBI" id="CHEBI:17544"/>
        <dbReference type="EC" id="4.2.1.1"/>
    </reaction>
</comment>
<keyword evidence="7" id="KW-0732">Signal</keyword>
<dbReference type="Gene3D" id="3.10.200.10">
    <property type="entry name" value="Alpha carbonic anhydrase"/>
    <property type="match status" value="1"/>
</dbReference>
<dbReference type="GO" id="GO:0008270">
    <property type="term" value="F:zinc ion binding"/>
    <property type="evidence" value="ECO:0007669"/>
    <property type="project" value="InterPro"/>
</dbReference>
<dbReference type="InterPro" id="IPR036398">
    <property type="entry name" value="CA_dom_sf"/>
</dbReference>
<evidence type="ECO:0000313" key="9">
    <source>
        <dbReference type="EMBL" id="CAL1546288.1"/>
    </source>
</evidence>
<reference evidence="9 10" key="1">
    <citation type="submission" date="2024-04" db="EMBL/GenBank/DDBJ databases">
        <authorList>
            <consortium name="Genoscope - CEA"/>
            <person name="William W."/>
        </authorList>
    </citation>
    <scope>NUCLEOTIDE SEQUENCE [LARGE SCALE GENOMIC DNA]</scope>
</reference>
<comment type="caution">
    <text evidence="9">The sequence shown here is derived from an EMBL/GenBank/DDBJ whole genome shotgun (WGS) entry which is preliminary data.</text>
</comment>
<dbReference type="CDD" id="cd00326">
    <property type="entry name" value="alpha_CA"/>
    <property type="match status" value="1"/>
</dbReference>
<comment type="similarity">
    <text evidence="1">Belongs to the alpha-carbonic anhydrase family.</text>
</comment>
<dbReference type="SMART" id="SM01057">
    <property type="entry name" value="Carb_anhydrase"/>
    <property type="match status" value="1"/>
</dbReference>
<evidence type="ECO:0000256" key="1">
    <source>
        <dbReference type="ARBA" id="ARBA00010718"/>
    </source>
</evidence>
<keyword evidence="10" id="KW-1185">Reference proteome</keyword>
<dbReference type="PROSITE" id="PS51144">
    <property type="entry name" value="ALPHA_CA_2"/>
    <property type="match status" value="1"/>
</dbReference>
<dbReference type="PANTHER" id="PTHR18952">
    <property type="entry name" value="CARBONIC ANHYDRASE"/>
    <property type="match status" value="1"/>
</dbReference>
<evidence type="ECO:0000256" key="7">
    <source>
        <dbReference type="SAM" id="SignalP"/>
    </source>
</evidence>
<dbReference type="Pfam" id="PF00194">
    <property type="entry name" value="Carb_anhydrase"/>
    <property type="match status" value="1"/>
</dbReference>
<keyword evidence="3" id="KW-0479">Metal-binding</keyword>
<evidence type="ECO:0000256" key="6">
    <source>
        <dbReference type="ARBA" id="ARBA00048348"/>
    </source>
</evidence>
<dbReference type="EC" id="4.2.1.1" evidence="2"/>
<dbReference type="AlphaFoldDB" id="A0AAV2IHZ0"/>
<accession>A0AAV2IHZ0</accession>
<dbReference type="InterPro" id="IPR001148">
    <property type="entry name" value="CA_dom"/>
</dbReference>
<name>A0AAV2IHZ0_LYMST</name>
<evidence type="ECO:0000259" key="8">
    <source>
        <dbReference type="PROSITE" id="PS51144"/>
    </source>
</evidence>
<gene>
    <name evidence="9" type="ORF">GSLYS_00019665001</name>
</gene>
<dbReference type="SUPFAM" id="SSF51069">
    <property type="entry name" value="Carbonic anhydrase"/>
    <property type="match status" value="1"/>
</dbReference>
<dbReference type="InterPro" id="IPR023561">
    <property type="entry name" value="Carbonic_anhydrase_a-class"/>
</dbReference>
<protein>
    <recommendedName>
        <fullName evidence="2">carbonic anhydrase</fullName>
        <ecNumber evidence="2">4.2.1.1</ecNumber>
    </recommendedName>
</protein>